<dbReference type="Gene3D" id="3.30.40.10">
    <property type="entry name" value="Zinc/RING finger domain, C3HC4 (zinc finger)"/>
    <property type="match status" value="1"/>
</dbReference>
<comment type="caution">
    <text evidence="4">The sequence shown here is derived from an EMBL/GenBank/DDBJ whole genome shotgun (WGS) entry which is preliminary data.</text>
</comment>
<gene>
    <name evidence="4" type="ORF">NE237_012756</name>
</gene>
<feature type="coiled-coil region" evidence="2">
    <location>
        <begin position="245"/>
        <end position="279"/>
    </location>
</feature>
<dbReference type="Proteomes" id="UP001141806">
    <property type="component" value="Unassembled WGS sequence"/>
</dbReference>
<keyword evidence="2" id="KW-0175">Coiled coil</keyword>
<keyword evidence="1" id="KW-0863">Zinc-finger</keyword>
<proteinExistence type="predicted"/>
<feature type="domain" description="RING-type" evidence="3">
    <location>
        <begin position="12"/>
        <end position="60"/>
    </location>
</feature>
<dbReference type="EMBL" id="JAMYWD010000011">
    <property type="protein sequence ID" value="KAJ4955973.1"/>
    <property type="molecule type" value="Genomic_DNA"/>
</dbReference>
<dbReference type="Pfam" id="PF13639">
    <property type="entry name" value="zf-RING_2"/>
    <property type="match status" value="1"/>
</dbReference>
<dbReference type="PROSITE" id="PS50089">
    <property type="entry name" value="ZF_RING_2"/>
    <property type="match status" value="1"/>
</dbReference>
<keyword evidence="1" id="KW-0479">Metal-binding</keyword>
<dbReference type="OrthoDB" id="8062037at2759"/>
<dbReference type="CDD" id="cd16448">
    <property type="entry name" value="RING-H2"/>
    <property type="match status" value="1"/>
</dbReference>
<dbReference type="AlphaFoldDB" id="A0A9Q0H0E4"/>
<name>A0A9Q0H0E4_9MAGN</name>
<dbReference type="PANTHER" id="PTHR47344:SF1">
    <property type="entry name" value="RING ZINC FINGER PROTEIN-RELATED"/>
    <property type="match status" value="1"/>
</dbReference>
<dbReference type="InterPro" id="IPR001841">
    <property type="entry name" value="Znf_RING"/>
</dbReference>
<evidence type="ECO:0000313" key="5">
    <source>
        <dbReference type="Proteomes" id="UP001141806"/>
    </source>
</evidence>
<dbReference type="PANTHER" id="PTHR47344">
    <property type="entry name" value="RING ZINC FINGER PROTEIN-RELATED"/>
    <property type="match status" value="1"/>
</dbReference>
<dbReference type="GO" id="GO:0008270">
    <property type="term" value="F:zinc ion binding"/>
    <property type="evidence" value="ECO:0007669"/>
    <property type="project" value="UniProtKB-KW"/>
</dbReference>
<evidence type="ECO:0000256" key="1">
    <source>
        <dbReference type="PROSITE-ProRule" id="PRU00175"/>
    </source>
</evidence>
<dbReference type="SUPFAM" id="SSF57850">
    <property type="entry name" value="RING/U-box"/>
    <property type="match status" value="1"/>
</dbReference>
<evidence type="ECO:0000259" key="3">
    <source>
        <dbReference type="PROSITE" id="PS50089"/>
    </source>
</evidence>
<evidence type="ECO:0000256" key="2">
    <source>
        <dbReference type="SAM" id="Coils"/>
    </source>
</evidence>
<protein>
    <recommendedName>
        <fullName evidence="3">RING-type domain-containing protein</fullName>
    </recommendedName>
</protein>
<keyword evidence="5" id="KW-1185">Reference proteome</keyword>
<evidence type="ECO:0000313" key="4">
    <source>
        <dbReference type="EMBL" id="KAJ4955973.1"/>
    </source>
</evidence>
<dbReference type="InterPro" id="IPR013083">
    <property type="entry name" value="Znf_RING/FYVE/PHD"/>
</dbReference>
<reference evidence="4" key="1">
    <citation type="journal article" date="2023" name="Plant J.">
        <title>The genome of the king protea, Protea cynaroides.</title>
        <authorList>
            <person name="Chang J."/>
            <person name="Duong T.A."/>
            <person name="Schoeman C."/>
            <person name="Ma X."/>
            <person name="Roodt D."/>
            <person name="Barker N."/>
            <person name="Li Z."/>
            <person name="Van de Peer Y."/>
            <person name="Mizrachi E."/>
        </authorList>
    </citation>
    <scope>NUCLEOTIDE SEQUENCE</scope>
    <source>
        <tissue evidence="4">Young leaves</tissue>
    </source>
</reference>
<sequence>MKECSAFSKTICSICYEDLKPLVEDLQVISICGHVFHELCVQQWFEYCSKAQKITCPVCNQKCSQEKTHRLYFQSISDPVLSQKTFVVETEDDPRELRRQVKRLEGKLSGLVSSFESQQQDLKKLDEELCICKEKVKKDEALKDEALKQKALIQQLLNSKSKELLTASTECSRLQERNMALAKELAALKLVSDLNLGEDDVFKLASFGHAANSKETIDILKKSLVLRNKSYKELLEQCNHLGRGESRHLKKLEKTEAKLKKLKSRVQELEIALEQKDNEVLRSMKASNIATGKSFDVSDRKWNSSSSFISNCSAENLMDQHGELVEKNRTVSLTNDPYHSSKTENSKFHKDLVANTFNKETNAIDQGRHSCVIDEDSLELNTALHKKPSDLKPQMPSRFSGSVKSSLSSPSSVCDANAEVWGHGQSSWMGLSPSNNGTKNDMDSASARVMKDDVVLLSDDIKELPLLNIKKEAPCPTSVSLLGDECFSGGLLGPDGTNRYLGKWCKRAQTKEPASSSVTQGSDVSVGNLITVGADGRGGRIKVLRSQRESTLDSKGSTLWAKRPKSVAKLSGQQSQGFLQIEHLFAKSGQ</sequence>
<accession>A0A9Q0H0E4</accession>
<keyword evidence="1" id="KW-0862">Zinc</keyword>
<dbReference type="SMART" id="SM00184">
    <property type="entry name" value="RING"/>
    <property type="match status" value="1"/>
</dbReference>
<organism evidence="4 5">
    <name type="scientific">Protea cynaroides</name>
    <dbReference type="NCBI Taxonomy" id="273540"/>
    <lineage>
        <taxon>Eukaryota</taxon>
        <taxon>Viridiplantae</taxon>
        <taxon>Streptophyta</taxon>
        <taxon>Embryophyta</taxon>
        <taxon>Tracheophyta</taxon>
        <taxon>Spermatophyta</taxon>
        <taxon>Magnoliopsida</taxon>
        <taxon>Proteales</taxon>
        <taxon>Proteaceae</taxon>
        <taxon>Protea</taxon>
    </lineage>
</organism>